<evidence type="ECO:0000313" key="1">
    <source>
        <dbReference type="EMBL" id="KKN13747.1"/>
    </source>
</evidence>
<reference evidence="1" key="1">
    <citation type="journal article" date="2015" name="Nature">
        <title>Complex archaea that bridge the gap between prokaryotes and eukaryotes.</title>
        <authorList>
            <person name="Spang A."/>
            <person name="Saw J.H."/>
            <person name="Jorgensen S.L."/>
            <person name="Zaremba-Niedzwiedzka K."/>
            <person name="Martijn J."/>
            <person name="Lind A.E."/>
            <person name="van Eijk R."/>
            <person name="Schleper C."/>
            <person name="Guy L."/>
            <person name="Ettema T.J."/>
        </authorList>
    </citation>
    <scope>NUCLEOTIDE SEQUENCE</scope>
</reference>
<organism evidence="1">
    <name type="scientific">marine sediment metagenome</name>
    <dbReference type="NCBI Taxonomy" id="412755"/>
    <lineage>
        <taxon>unclassified sequences</taxon>
        <taxon>metagenomes</taxon>
        <taxon>ecological metagenomes</taxon>
    </lineage>
</organism>
<dbReference type="EMBL" id="LAZR01003889">
    <property type="protein sequence ID" value="KKN13747.1"/>
    <property type="molecule type" value="Genomic_DNA"/>
</dbReference>
<dbReference type="InterPro" id="IPR011005">
    <property type="entry name" value="Dihydropteroate_synth-like_sf"/>
</dbReference>
<dbReference type="AlphaFoldDB" id="A0A0F9NNV3"/>
<comment type="caution">
    <text evidence="1">The sequence shown here is derived from an EMBL/GenBank/DDBJ whole genome shotgun (WGS) entry which is preliminary data.</text>
</comment>
<dbReference type="SUPFAM" id="SSF51717">
    <property type="entry name" value="Dihydropteroate synthetase-like"/>
    <property type="match status" value="1"/>
</dbReference>
<protein>
    <submittedName>
        <fullName evidence="1">Uncharacterized protein</fullName>
    </submittedName>
</protein>
<name>A0A0F9NNV3_9ZZZZ</name>
<proteinExistence type="predicted"/>
<sequence>MTKDTDITVAETADFEQVHQGYLWEKVELALTWAYEHIQQAADMIDDGLDDEFLTETKRLAELVFQLADLADTNSINTFNSDLPESAVAVEPIDLDSIPKPDTPEGEK</sequence>
<accession>A0A0F9NNV3</accession>
<gene>
    <name evidence="1" type="ORF">LCGC14_1003300</name>
</gene>